<gene>
    <name evidence="2" type="primary">AVEN_48266_1</name>
    <name evidence="2" type="ORF">NPIL_533871</name>
</gene>
<dbReference type="Pfam" id="PF02995">
    <property type="entry name" value="DUF229"/>
    <property type="match status" value="1"/>
</dbReference>
<dbReference type="Gene3D" id="3.40.720.10">
    <property type="entry name" value="Alkaline Phosphatase, subunit A"/>
    <property type="match status" value="1"/>
</dbReference>
<dbReference type="SUPFAM" id="SSF53649">
    <property type="entry name" value="Alkaline phosphatase-like"/>
    <property type="match status" value="1"/>
</dbReference>
<comment type="caution">
    <text evidence="2">The sequence shown here is derived from an EMBL/GenBank/DDBJ whole genome shotgun (WGS) entry which is preliminary data.</text>
</comment>
<dbReference type="CDD" id="cd16021">
    <property type="entry name" value="ALP_like"/>
    <property type="match status" value="1"/>
</dbReference>
<dbReference type="AlphaFoldDB" id="A0A8X6P6M4"/>
<dbReference type="FunFam" id="3.40.720.10:FF:000017">
    <property type="entry name" value="Predicted protein"/>
    <property type="match status" value="1"/>
</dbReference>
<reference evidence="2" key="1">
    <citation type="submission" date="2020-08" db="EMBL/GenBank/DDBJ databases">
        <title>Multicomponent nature underlies the extraordinary mechanical properties of spider dragline silk.</title>
        <authorList>
            <person name="Kono N."/>
            <person name="Nakamura H."/>
            <person name="Mori M."/>
            <person name="Yoshida Y."/>
            <person name="Ohtoshi R."/>
            <person name="Malay A.D."/>
            <person name="Moran D.A.P."/>
            <person name="Tomita M."/>
            <person name="Numata K."/>
            <person name="Arakawa K."/>
        </authorList>
    </citation>
    <scope>NUCLEOTIDE SEQUENCE</scope>
</reference>
<keyword evidence="1" id="KW-1133">Transmembrane helix</keyword>
<evidence type="ECO:0000313" key="2">
    <source>
        <dbReference type="EMBL" id="GFT54430.1"/>
    </source>
</evidence>
<proteinExistence type="predicted"/>
<dbReference type="GO" id="GO:0005615">
    <property type="term" value="C:extracellular space"/>
    <property type="evidence" value="ECO:0007669"/>
    <property type="project" value="TreeGrafter"/>
</dbReference>
<keyword evidence="1" id="KW-0812">Transmembrane</keyword>
<dbReference type="InterPro" id="IPR017850">
    <property type="entry name" value="Alkaline_phosphatase_core_sf"/>
</dbReference>
<accession>A0A8X6P6M4</accession>
<evidence type="ECO:0000256" key="1">
    <source>
        <dbReference type="SAM" id="Phobius"/>
    </source>
</evidence>
<dbReference type="OrthoDB" id="413313at2759"/>
<dbReference type="PANTHER" id="PTHR10974:SF48">
    <property type="entry name" value="SULFATASE DOMAIN-CONTAINING PROTEIN"/>
    <property type="match status" value="1"/>
</dbReference>
<dbReference type="PANTHER" id="PTHR10974">
    <property type="entry name" value="FI08016P-RELATED"/>
    <property type="match status" value="1"/>
</dbReference>
<dbReference type="EMBL" id="BMAW01066305">
    <property type="protein sequence ID" value="GFT54430.1"/>
    <property type="molecule type" value="Genomic_DNA"/>
</dbReference>
<dbReference type="Proteomes" id="UP000887013">
    <property type="component" value="Unassembled WGS sequence"/>
</dbReference>
<name>A0A8X6P6M4_NEPPI</name>
<protein>
    <submittedName>
        <fullName evidence="2">Uncharacterized protein</fullName>
    </submittedName>
</protein>
<keyword evidence="3" id="KW-1185">Reference proteome</keyword>
<organism evidence="2 3">
    <name type="scientific">Nephila pilipes</name>
    <name type="common">Giant wood spider</name>
    <name type="synonym">Nephila maculata</name>
    <dbReference type="NCBI Taxonomy" id="299642"/>
    <lineage>
        <taxon>Eukaryota</taxon>
        <taxon>Metazoa</taxon>
        <taxon>Ecdysozoa</taxon>
        <taxon>Arthropoda</taxon>
        <taxon>Chelicerata</taxon>
        <taxon>Arachnida</taxon>
        <taxon>Araneae</taxon>
        <taxon>Araneomorphae</taxon>
        <taxon>Entelegynae</taxon>
        <taxon>Araneoidea</taxon>
        <taxon>Nephilidae</taxon>
        <taxon>Nephila</taxon>
    </lineage>
</organism>
<keyword evidence="1" id="KW-0472">Membrane</keyword>
<sequence>MISPASWKNILWTLVGTSAIVLLFMYQLTPPVKPIFFEKNEFLFYNLNKEEPLIPDQKCQLPRIHPFDQSILTYLTSPRPIICKERIAALTFVDGDGVLRFNLSAVKSSGYVVEKLNCEYKEIIHKNDFNVEYSHPERISVNGSKLYSDFVYVSCYNFAGISFYTNIHCHIFPKRDRLNATRNSMYNVLMIGIDSLSRLSFMRYLPKTYKFLTKNLNAFVFKGMTKVGDNTFPNLGAVLTGKSVYGNELPKIEDPTGTYDEWPCLWKKFSKSGYVTLFAEDRPEIGLFNYFRGGFKNQPTDHYMRSFWLAVYSSKLHRLSSNLCFGSIPKHLLQLKYTKDFVMKYGEAKHPFFTFTFFVELSHDYVNQVASADDDLESWLRDLLHSGFLNRTFMFFLSDHGHRFGAMRTTLVGRIEERMPFFALVIPKIILDSQKKAVDNLRINRDRLTTPYDIHFTAVDILKFGKNNNASLGSERSARGKSLFSFISPNRTCSIAGIPDHYCVCETEKQLTVSDPRSQKAANTLVASINELLRSQINFCSKLALVEILRADLIVPRREVIVNSRLYFGKQVEEGIASGMITKLRIIVRTAPGLALFEGTLLSRDDEDDMSVLGDISRINQYGSQSSCIGDPILKKYCYCVNTTV</sequence>
<evidence type="ECO:0000313" key="3">
    <source>
        <dbReference type="Proteomes" id="UP000887013"/>
    </source>
</evidence>
<dbReference type="InterPro" id="IPR004245">
    <property type="entry name" value="DUF229"/>
</dbReference>
<feature type="transmembrane region" description="Helical" evidence="1">
    <location>
        <begin position="9"/>
        <end position="28"/>
    </location>
</feature>